<evidence type="ECO:0000313" key="1">
    <source>
        <dbReference type="EMBL" id="GAA4942415.1"/>
    </source>
</evidence>
<dbReference type="RefSeq" id="WP_345191102.1">
    <property type="nucleotide sequence ID" value="NZ_BAABJJ010000014.1"/>
</dbReference>
<evidence type="ECO:0000313" key="2">
    <source>
        <dbReference type="Proteomes" id="UP001501302"/>
    </source>
</evidence>
<proteinExistence type="predicted"/>
<gene>
    <name evidence="1" type="ORF">GCM10023314_14430</name>
</gene>
<reference evidence="2" key="1">
    <citation type="journal article" date="2019" name="Int. J. Syst. Evol. Microbiol.">
        <title>The Global Catalogue of Microorganisms (GCM) 10K type strain sequencing project: providing services to taxonomists for standard genome sequencing and annotation.</title>
        <authorList>
            <consortium name="The Broad Institute Genomics Platform"/>
            <consortium name="The Broad Institute Genome Sequencing Center for Infectious Disease"/>
            <person name="Wu L."/>
            <person name="Ma J."/>
        </authorList>
    </citation>
    <scope>NUCLEOTIDE SEQUENCE [LARGE SCALE GENOMIC DNA]</scope>
    <source>
        <strain evidence="2">JCM 18285</strain>
    </source>
</reference>
<name>A0ABP9GK82_9FLAO</name>
<comment type="caution">
    <text evidence="1">The sequence shown here is derived from an EMBL/GenBank/DDBJ whole genome shotgun (WGS) entry which is preliminary data.</text>
</comment>
<organism evidence="1 2">
    <name type="scientific">Algibacter agarivorans</name>
    <dbReference type="NCBI Taxonomy" id="1109741"/>
    <lineage>
        <taxon>Bacteria</taxon>
        <taxon>Pseudomonadati</taxon>
        <taxon>Bacteroidota</taxon>
        <taxon>Flavobacteriia</taxon>
        <taxon>Flavobacteriales</taxon>
        <taxon>Flavobacteriaceae</taxon>
        <taxon>Algibacter</taxon>
    </lineage>
</organism>
<dbReference type="PROSITE" id="PS51257">
    <property type="entry name" value="PROKAR_LIPOPROTEIN"/>
    <property type="match status" value="1"/>
</dbReference>
<sequence>MKKLTINAFLTGVLALSSCSSDDSKDASSSECKTCEIFSVTQEYCNNQDGTVTITTNGQEEIEDLDGATFAQFISGIELLGTCD</sequence>
<protein>
    <recommendedName>
        <fullName evidence="3">Lipoprotein</fullName>
    </recommendedName>
</protein>
<keyword evidence="2" id="KW-1185">Reference proteome</keyword>
<accession>A0ABP9GK82</accession>
<dbReference type="EMBL" id="BAABJJ010000014">
    <property type="protein sequence ID" value="GAA4942415.1"/>
    <property type="molecule type" value="Genomic_DNA"/>
</dbReference>
<dbReference type="Proteomes" id="UP001501302">
    <property type="component" value="Unassembled WGS sequence"/>
</dbReference>
<evidence type="ECO:0008006" key="3">
    <source>
        <dbReference type="Google" id="ProtNLM"/>
    </source>
</evidence>